<protein>
    <recommendedName>
        <fullName evidence="3">Encoded protein</fullName>
    </recommendedName>
</protein>
<evidence type="ECO:0008006" key="3">
    <source>
        <dbReference type="Google" id="ProtNLM"/>
    </source>
</evidence>
<name>A0ABQ7GIA3_DUNSA</name>
<evidence type="ECO:0000313" key="1">
    <source>
        <dbReference type="EMBL" id="KAF5834284.1"/>
    </source>
</evidence>
<organism evidence="1 2">
    <name type="scientific">Dunaliella salina</name>
    <name type="common">Green alga</name>
    <name type="synonym">Protococcus salinus</name>
    <dbReference type="NCBI Taxonomy" id="3046"/>
    <lineage>
        <taxon>Eukaryota</taxon>
        <taxon>Viridiplantae</taxon>
        <taxon>Chlorophyta</taxon>
        <taxon>core chlorophytes</taxon>
        <taxon>Chlorophyceae</taxon>
        <taxon>CS clade</taxon>
        <taxon>Chlamydomonadales</taxon>
        <taxon>Dunaliellaceae</taxon>
        <taxon>Dunaliella</taxon>
    </lineage>
</organism>
<proteinExistence type="predicted"/>
<reference evidence="1" key="1">
    <citation type="submission" date="2017-08" db="EMBL/GenBank/DDBJ databases">
        <authorList>
            <person name="Polle J.E."/>
            <person name="Barry K."/>
            <person name="Cushman J."/>
            <person name="Schmutz J."/>
            <person name="Tran D."/>
            <person name="Hathwaick L.T."/>
            <person name="Yim W.C."/>
            <person name="Jenkins J."/>
            <person name="Mckie-Krisberg Z.M."/>
            <person name="Prochnik S."/>
            <person name="Lindquist E."/>
            <person name="Dockter R.B."/>
            <person name="Adam C."/>
            <person name="Molina H."/>
            <person name="Bunkerborg J."/>
            <person name="Jin E."/>
            <person name="Buchheim M."/>
            <person name="Magnuson J."/>
        </authorList>
    </citation>
    <scope>NUCLEOTIDE SEQUENCE</scope>
    <source>
        <strain evidence="1">CCAP 19/18</strain>
    </source>
</reference>
<accession>A0ABQ7GIA3</accession>
<comment type="caution">
    <text evidence="1">The sequence shown here is derived from an EMBL/GenBank/DDBJ whole genome shotgun (WGS) entry which is preliminary data.</text>
</comment>
<keyword evidence="2" id="KW-1185">Reference proteome</keyword>
<dbReference type="EMBL" id="MU069766">
    <property type="protein sequence ID" value="KAF5834284.1"/>
    <property type="molecule type" value="Genomic_DNA"/>
</dbReference>
<sequence length="88" mass="9354">MRAVVHCEESPCMGPARGAASKVVLQAAGARAWDTMSHCLHTSTPLNPSFLASMEKDENGNPQQSFSGLSLAKGHAHAQKYVLQAKCC</sequence>
<gene>
    <name evidence="1" type="ORF">DUNSADRAFT_9150</name>
</gene>
<evidence type="ECO:0000313" key="2">
    <source>
        <dbReference type="Proteomes" id="UP000815325"/>
    </source>
</evidence>
<dbReference type="Proteomes" id="UP000815325">
    <property type="component" value="Unassembled WGS sequence"/>
</dbReference>